<dbReference type="EMBL" id="ML122270">
    <property type="protein sequence ID" value="RPD59378.1"/>
    <property type="molecule type" value="Genomic_DNA"/>
</dbReference>
<reference evidence="2" key="1">
    <citation type="journal article" date="2018" name="Genome Biol. Evol.">
        <title>Genomics and development of Lentinus tigrinus, a white-rot wood-decaying mushroom with dimorphic fruiting bodies.</title>
        <authorList>
            <person name="Wu B."/>
            <person name="Xu Z."/>
            <person name="Knudson A."/>
            <person name="Carlson A."/>
            <person name="Chen N."/>
            <person name="Kovaka S."/>
            <person name="LaButti K."/>
            <person name="Lipzen A."/>
            <person name="Pennachio C."/>
            <person name="Riley R."/>
            <person name="Schakwitz W."/>
            <person name="Umezawa K."/>
            <person name="Ohm R.A."/>
            <person name="Grigoriev I.V."/>
            <person name="Nagy L.G."/>
            <person name="Gibbons J."/>
            <person name="Hibbett D."/>
        </authorList>
    </citation>
    <scope>NUCLEOTIDE SEQUENCE [LARGE SCALE GENOMIC DNA]</scope>
    <source>
        <strain evidence="2">ALCF2SS1-6</strain>
    </source>
</reference>
<organism evidence="2 3">
    <name type="scientific">Lentinus tigrinus ALCF2SS1-6</name>
    <dbReference type="NCBI Taxonomy" id="1328759"/>
    <lineage>
        <taxon>Eukaryota</taxon>
        <taxon>Fungi</taxon>
        <taxon>Dikarya</taxon>
        <taxon>Basidiomycota</taxon>
        <taxon>Agaricomycotina</taxon>
        <taxon>Agaricomycetes</taxon>
        <taxon>Polyporales</taxon>
        <taxon>Polyporaceae</taxon>
        <taxon>Lentinus</taxon>
    </lineage>
</organism>
<dbReference type="Proteomes" id="UP000313359">
    <property type="component" value="Unassembled WGS sequence"/>
</dbReference>
<feature type="compositionally biased region" description="Polar residues" evidence="1">
    <location>
        <begin position="23"/>
        <end position="41"/>
    </location>
</feature>
<name>A0A5C2S7U4_9APHY</name>
<keyword evidence="3" id="KW-1185">Reference proteome</keyword>
<proteinExistence type="predicted"/>
<accession>A0A5C2S7U4</accession>
<evidence type="ECO:0000256" key="1">
    <source>
        <dbReference type="SAM" id="MobiDB-lite"/>
    </source>
</evidence>
<feature type="region of interest" description="Disordered" evidence="1">
    <location>
        <begin position="23"/>
        <end position="45"/>
    </location>
</feature>
<gene>
    <name evidence="2" type="ORF">L227DRAFT_159360</name>
</gene>
<evidence type="ECO:0000313" key="3">
    <source>
        <dbReference type="Proteomes" id="UP000313359"/>
    </source>
</evidence>
<evidence type="ECO:0000313" key="2">
    <source>
        <dbReference type="EMBL" id="RPD59378.1"/>
    </source>
</evidence>
<dbReference type="AlphaFoldDB" id="A0A5C2S7U4"/>
<feature type="region of interest" description="Disordered" evidence="1">
    <location>
        <begin position="61"/>
        <end position="104"/>
    </location>
</feature>
<protein>
    <submittedName>
        <fullName evidence="2">Uncharacterized protein</fullName>
    </submittedName>
</protein>
<sequence>MHCSCAPSGFVRLIWQVTDHWSSATKGPSAQSNTHASSHQTLPFIGPRDCPLEHQAIMIPLCSDPGTGTRDILAPPRARSHPHIRNASHISSPATPISPGPRQFMGVEADEAGAPSRFKIRN</sequence>